<sequence length="86" mass="9983">MVYLFTIISKLIQLYMLLIFVFVLMSWFPGAYQTKLGQWLAKICVPYLQVFRFIPPIFGLDFSPIVAILVLEMAQYGVAVLSSFFY</sequence>
<keyword evidence="2" id="KW-0812">Transmembrane</keyword>
<accession>A0A1H9RQ79</accession>
<keyword evidence="2" id="KW-0472">Membrane</keyword>
<dbReference type="RefSeq" id="WP_258390196.1">
    <property type="nucleotide sequence ID" value="NZ_BJYP01000032.1"/>
</dbReference>
<organism evidence="3 4">
    <name type="scientific">Pediococcus ethanolidurans</name>
    <dbReference type="NCBI Taxonomy" id="319653"/>
    <lineage>
        <taxon>Bacteria</taxon>
        <taxon>Bacillati</taxon>
        <taxon>Bacillota</taxon>
        <taxon>Bacilli</taxon>
        <taxon>Lactobacillales</taxon>
        <taxon>Lactobacillaceae</taxon>
        <taxon>Pediococcus</taxon>
    </lineage>
</organism>
<gene>
    <name evidence="3" type="ORF">SAMN04487973_11521</name>
</gene>
<dbReference type="Proteomes" id="UP000182818">
    <property type="component" value="Unassembled WGS sequence"/>
</dbReference>
<proteinExistence type="inferred from homology"/>
<dbReference type="Pfam" id="PF02325">
    <property type="entry name" value="CCB3_YggT"/>
    <property type="match status" value="1"/>
</dbReference>
<dbReference type="InterPro" id="IPR003425">
    <property type="entry name" value="CCB3/YggT"/>
</dbReference>
<evidence type="ECO:0000256" key="1">
    <source>
        <dbReference type="ARBA" id="ARBA00010894"/>
    </source>
</evidence>
<evidence type="ECO:0000313" key="3">
    <source>
        <dbReference type="EMBL" id="SER74960.1"/>
    </source>
</evidence>
<comment type="similarity">
    <text evidence="1">Belongs to the YggT family.</text>
</comment>
<reference evidence="3 4" key="1">
    <citation type="submission" date="2016-10" db="EMBL/GenBank/DDBJ databases">
        <authorList>
            <person name="Varghese N."/>
            <person name="Submissions S."/>
        </authorList>
    </citation>
    <scope>NUCLEOTIDE SEQUENCE [LARGE SCALE GENOMIC DNA]</scope>
    <source>
        <strain evidence="3 4">CGMCC 1.3889</strain>
    </source>
</reference>
<feature type="transmembrane region" description="Helical" evidence="2">
    <location>
        <begin position="64"/>
        <end position="85"/>
    </location>
</feature>
<comment type="caution">
    <text evidence="3">The sequence shown here is derived from an EMBL/GenBank/DDBJ whole genome shotgun (WGS) entry which is preliminary data.</text>
</comment>
<name>A0A1H9RQ79_9LACO</name>
<dbReference type="PANTHER" id="PTHR33219">
    <property type="entry name" value="YLMG HOMOLOG PROTEIN 2, CHLOROPLASTIC"/>
    <property type="match status" value="1"/>
</dbReference>
<dbReference type="EMBL" id="FOGK01000015">
    <property type="protein sequence ID" value="SER74960.1"/>
    <property type="molecule type" value="Genomic_DNA"/>
</dbReference>
<keyword evidence="2" id="KW-1133">Transmembrane helix</keyword>
<dbReference type="GeneID" id="76043916"/>
<feature type="transmembrane region" description="Helical" evidence="2">
    <location>
        <begin position="12"/>
        <end position="32"/>
    </location>
</feature>
<keyword evidence="4" id="KW-1185">Reference proteome</keyword>
<dbReference type="PANTHER" id="PTHR33219:SF14">
    <property type="entry name" value="PROTEIN COFACTOR ASSEMBLY OF COMPLEX C SUBUNIT B CCB3, CHLOROPLASTIC-RELATED"/>
    <property type="match status" value="1"/>
</dbReference>
<protein>
    <submittedName>
        <fullName evidence="3">YggT family protein</fullName>
    </submittedName>
</protein>
<evidence type="ECO:0000256" key="2">
    <source>
        <dbReference type="SAM" id="Phobius"/>
    </source>
</evidence>
<evidence type="ECO:0000313" key="4">
    <source>
        <dbReference type="Proteomes" id="UP000182818"/>
    </source>
</evidence>